<dbReference type="Pfam" id="PF02643">
    <property type="entry name" value="DUF192"/>
    <property type="match status" value="1"/>
</dbReference>
<dbReference type="InterPro" id="IPR038695">
    <property type="entry name" value="Saro_0823-like_sf"/>
</dbReference>
<dbReference type="STRING" id="29539.SAMN02745716_0872"/>
<dbReference type="Gene3D" id="2.60.120.1140">
    <property type="entry name" value="Protein of unknown function DUF192"/>
    <property type="match status" value="1"/>
</dbReference>
<proteinExistence type="predicted"/>
<dbReference type="EMBL" id="FNWJ01000001">
    <property type="protein sequence ID" value="SEH11764.1"/>
    <property type="molecule type" value="Genomic_DNA"/>
</dbReference>
<dbReference type="Proteomes" id="UP000222056">
    <property type="component" value="Unassembled WGS sequence"/>
</dbReference>
<dbReference type="InterPro" id="IPR003795">
    <property type="entry name" value="DUF192"/>
</dbReference>
<evidence type="ECO:0000313" key="2">
    <source>
        <dbReference type="Proteomes" id="UP000222056"/>
    </source>
</evidence>
<protein>
    <recommendedName>
        <fullName evidence="3">DUF192 domain-containing protein</fullName>
    </recommendedName>
</protein>
<dbReference type="AlphaFoldDB" id="A0A1H6FPT3"/>
<reference evidence="2" key="1">
    <citation type="submission" date="2016-10" db="EMBL/GenBank/DDBJ databases">
        <authorList>
            <person name="Varghese N."/>
            <person name="Submissions S."/>
        </authorList>
    </citation>
    <scope>NUCLEOTIDE SEQUENCE [LARGE SCALE GENOMIC DNA]</scope>
    <source>
        <strain evidence="2">ATCC 35263</strain>
    </source>
</reference>
<name>A0A1H6FPT3_THEAL</name>
<keyword evidence="2" id="KW-1185">Reference proteome</keyword>
<evidence type="ECO:0000313" key="1">
    <source>
        <dbReference type="EMBL" id="SEH11764.1"/>
    </source>
</evidence>
<evidence type="ECO:0008006" key="3">
    <source>
        <dbReference type="Google" id="ProtNLM"/>
    </source>
</evidence>
<organism evidence="1 2">
    <name type="scientific">Thermoleophilum album</name>
    <dbReference type="NCBI Taxonomy" id="29539"/>
    <lineage>
        <taxon>Bacteria</taxon>
        <taxon>Bacillati</taxon>
        <taxon>Actinomycetota</taxon>
        <taxon>Thermoleophilia</taxon>
        <taxon>Thermoleophilales</taxon>
        <taxon>Thermoleophilaceae</taxon>
        <taxon>Thermoleophilum</taxon>
    </lineage>
</organism>
<sequence length="103" mass="10917">MAETICARLLGLAGLASLPVDVVIALQRCRSIHTFGMRFPIGAAFVGRDGQLLAVRASVPPGRVTSSLRASLVLEWRAGAVATSSVAELAREVTCALDRERLE</sequence>
<accession>A0A1H6FPT3</accession>
<gene>
    <name evidence="1" type="ORF">SAMN02745716_0872</name>
</gene>